<dbReference type="PANTHER" id="PTHR42646:SF2">
    <property type="entry name" value="5'-3' EXONUCLEASE FAMILY PROTEIN"/>
    <property type="match status" value="1"/>
</dbReference>
<keyword evidence="5" id="KW-0548">Nucleotidyltransferase</keyword>
<dbReference type="eggNOG" id="COG0258">
    <property type="taxonomic scope" value="Bacteria"/>
</dbReference>
<dbReference type="GO" id="GO:0008409">
    <property type="term" value="F:5'-3' exonuclease activity"/>
    <property type="evidence" value="ECO:0007669"/>
    <property type="project" value="InterPro"/>
</dbReference>
<proteinExistence type="predicted"/>
<dbReference type="PANTHER" id="PTHR42646">
    <property type="entry name" value="FLAP ENDONUCLEASE XNI"/>
    <property type="match status" value="1"/>
</dbReference>
<dbReference type="SMART" id="SM00475">
    <property type="entry name" value="53EXOc"/>
    <property type="match status" value="1"/>
</dbReference>
<dbReference type="GO" id="GO:0003887">
    <property type="term" value="F:DNA-directed DNA polymerase activity"/>
    <property type="evidence" value="ECO:0007669"/>
    <property type="project" value="UniProtKB-EC"/>
</dbReference>
<dbReference type="GO" id="GO:0017108">
    <property type="term" value="F:5'-flap endonuclease activity"/>
    <property type="evidence" value="ECO:0007669"/>
    <property type="project" value="InterPro"/>
</dbReference>
<dbReference type="Pfam" id="PF02739">
    <property type="entry name" value="5_3_exonuc_N"/>
    <property type="match status" value="1"/>
</dbReference>
<feature type="domain" description="5'-3' exonuclease" evidence="4">
    <location>
        <begin position="9"/>
        <end position="272"/>
    </location>
</feature>
<keyword evidence="1" id="KW-0540">Nuclease</keyword>
<dbReference type="CDD" id="cd09898">
    <property type="entry name" value="H3TH_53EXO"/>
    <property type="match status" value="1"/>
</dbReference>
<dbReference type="FunFam" id="1.10.150.20:FF:000003">
    <property type="entry name" value="DNA polymerase I"/>
    <property type="match status" value="1"/>
</dbReference>
<sequence>MQQNARSVQYTSVMLLVDASVYIFRAFHSLPSSLTGRDEQPLNAVYGYTTFLVQLLEADHDQQVAAAFDESLTSSFRNEFYADYKANRELPPAALEAQIGACREMTEALGVATLSSPIYEADDLIGTLAAASDTPVKIVTSDKDLAQVMGPGDILWDYARETRYDCAAIEAKFGVPPARIADYLALVGDHVDNIPGVPGIGAKTAAALLQRFDGIEALLDDLEGVAGSGLRGAKSLATKIETHAEQIRLSYRLATIVTDIALDTEQRDIRRQHPDREALASICDRLGVGDRLRKRLGAPIS</sequence>
<dbReference type="OrthoDB" id="9806424at2"/>
<name>U2EA30_9GAMM</name>
<organism evidence="5 6">
    <name type="scientific">Salinisphaera shabanensis E1L3A</name>
    <dbReference type="NCBI Taxonomy" id="1033802"/>
    <lineage>
        <taxon>Bacteria</taxon>
        <taxon>Pseudomonadati</taxon>
        <taxon>Pseudomonadota</taxon>
        <taxon>Gammaproteobacteria</taxon>
        <taxon>Salinisphaerales</taxon>
        <taxon>Salinisphaeraceae</taxon>
        <taxon>Salinisphaera</taxon>
    </lineage>
</organism>
<dbReference type="AlphaFoldDB" id="U2EA30"/>
<dbReference type="EMBL" id="AFNV02000003">
    <property type="protein sequence ID" value="ERJ20521.1"/>
    <property type="molecule type" value="Genomic_DNA"/>
</dbReference>
<comment type="caution">
    <text evidence="5">The sequence shown here is derived from an EMBL/GenBank/DDBJ whole genome shotgun (WGS) entry which is preliminary data.</text>
</comment>
<keyword evidence="6" id="KW-1185">Reference proteome</keyword>
<dbReference type="InterPro" id="IPR036279">
    <property type="entry name" value="5-3_exonuclease_C_sf"/>
</dbReference>
<dbReference type="InterPro" id="IPR038969">
    <property type="entry name" value="FEN"/>
</dbReference>
<keyword evidence="3" id="KW-0238">DNA-binding</keyword>
<dbReference type="Gene3D" id="1.10.150.20">
    <property type="entry name" value="5' to 3' exonuclease, C-terminal subdomain"/>
    <property type="match status" value="1"/>
</dbReference>
<dbReference type="Gene3D" id="3.40.50.1010">
    <property type="entry name" value="5'-nuclease"/>
    <property type="match status" value="1"/>
</dbReference>
<reference evidence="5 6" key="1">
    <citation type="journal article" date="2011" name="J. Bacteriol.">
        <title>Genome sequence of Salinisphaera shabanensis, a gammaproteobacterium from the harsh, variable environment of the brine-seawater interface of the Shaban Deep in the Red Sea.</title>
        <authorList>
            <person name="Antunes A."/>
            <person name="Alam I."/>
            <person name="Bajic V.B."/>
            <person name="Stingl U."/>
        </authorList>
    </citation>
    <scope>NUCLEOTIDE SEQUENCE [LARGE SCALE GENOMIC DNA]</scope>
    <source>
        <strain evidence="5 6">E1L3A</strain>
    </source>
</reference>
<dbReference type="CDD" id="cd09859">
    <property type="entry name" value="PIN_53EXO"/>
    <property type="match status" value="1"/>
</dbReference>
<dbReference type="InterPro" id="IPR002421">
    <property type="entry name" value="5-3_exonuclease"/>
</dbReference>
<evidence type="ECO:0000313" key="5">
    <source>
        <dbReference type="EMBL" id="ERJ20521.1"/>
    </source>
</evidence>
<evidence type="ECO:0000256" key="3">
    <source>
        <dbReference type="ARBA" id="ARBA00023125"/>
    </source>
</evidence>
<dbReference type="InterPro" id="IPR020045">
    <property type="entry name" value="DNA_polI_H3TH"/>
</dbReference>
<dbReference type="STRING" id="1033802.SSPSH_000631"/>
<dbReference type="InterPro" id="IPR020046">
    <property type="entry name" value="5-3_exonucl_a-hlix_arch_N"/>
</dbReference>
<evidence type="ECO:0000256" key="1">
    <source>
        <dbReference type="ARBA" id="ARBA00022722"/>
    </source>
</evidence>
<dbReference type="EC" id="2.7.7.7" evidence="5"/>
<protein>
    <submittedName>
        <fullName evidence="5">DNA polymerase I protein</fullName>
        <ecNumber evidence="5">2.7.7.7</ecNumber>
    </submittedName>
</protein>
<keyword evidence="2" id="KW-0378">Hydrolase</keyword>
<keyword evidence="5" id="KW-0808">Transferase</keyword>
<dbReference type="Proteomes" id="UP000006242">
    <property type="component" value="Unassembled WGS sequence"/>
</dbReference>
<dbReference type="GO" id="GO:0003677">
    <property type="term" value="F:DNA binding"/>
    <property type="evidence" value="ECO:0007669"/>
    <property type="project" value="UniProtKB-KW"/>
</dbReference>
<accession>U2EA30</accession>
<evidence type="ECO:0000256" key="2">
    <source>
        <dbReference type="ARBA" id="ARBA00022801"/>
    </source>
</evidence>
<reference evidence="5 6" key="2">
    <citation type="journal article" date="2013" name="PLoS ONE">
        <title>INDIGO - INtegrated Data Warehouse of MIcrobial GenOmes with Examples from the Red Sea Extremophiles.</title>
        <authorList>
            <person name="Alam I."/>
            <person name="Antunes A."/>
            <person name="Kamau A.A."/>
            <person name="Ba Alawi W."/>
            <person name="Kalkatawi M."/>
            <person name="Stingl U."/>
            <person name="Bajic V.B."/>
        </authorList>
    </citation>
    <scope>NUCLEOTIDE SEQUENCE [LARGE SCALE GENOMIC DNA]</scope>
    <source>
        <strain evidence="5 6">E1L3A</strain>
    </source>
</reference>
<dbReference type="SMART" id="SM00279">
    <property type="entry name" value="HhH2"/>
    <property type="match status" value="1"/>
</dbReference>
<dbReference type="SUPFAM" id="SSF88723">
    <property type="entry name" value="PIN domain-like"/>
    <property type="match status" value="1"/>
</dbReference>
<dbReference type="InterPro" id="IPR029060">
    <property type="entry name" value="PIN-like_dom_sf"/>
</dbReference>
<evidence type="ECO:0000313" key="6">
    <source>
        <dbReference type="Proteomes" id="UP000006242"/>
    </source>
</evidence>
<dbReference type="GO" id="GO:0033567">
    <property type="term" value="P:DNA replication, Okazaki fragment processing"/>
    <property type="evidence" value="ECO:0007669"/>
    <property type="project" value="InterPro"/>
</dbReference>
<dbReference type="SUPFAM" id="SSF47807">
    <property type="entry name" value="5' to 3' exonuclease, C-terminal subdomain"/>
    <property type="match status" value="1"/>
</dbReference>
<dbReference type="Pfam" id="PF01367">
    <property type="entry name" value="5_3_exonuc"/>
    <property type="match status" value="1"/>
</dbReference>
<gene>
    <name evidence="5" type="ORF">SSPSH_000631</name>
</gene>
<dbReference type="InterPro" id="IPR008918">
    <property type="entry name" value="HhH2"/>
</dbReference>
<evidence type="ECO:0000259" key="4">
    <source>
        <dbReference type="SMART" id="SM00475"/>
    </source>
</evidence>
<dbReference type="RefSeq" id="WP_006914079.1">
    <property type="nucleotide sequence ID" value="NZ_AFNV02000003.1"/>
</dbReference>